<dbReference type="SMART" id="SM00248">
    <property type="entry name" value="ANK"/>
    <property type="match status" value="7"/>
</dbReference>
<gene>
    <name evidence="5" type="ORF">PENFLA_c040G02270</name>
</gene>
<dbReference type="EC" id="2.3.1.225" evidence="1"/>
<dbReference type="InterPro" id="IPR002110">
    <property type="entry name" value="Ankyrin_rpt"/>
</dbReference>
<dbReference type="Proteomes" id="UP000191342">
    <property type="component" value="Unassembled WGS sequence"/>
</dbReference>
<comment type="caution">
    <text evidence="5">The sequence shown here is derived from an EMBL/GenBank/DDBJ whole genome shotgun (WGS) entry which is preliminary data.</text>
</comment>
<evidence type="ECO:0000313" key="6">
    <source>
        <dbReference type="Proteomes" id="UP000191342"/>
    </source>
</evidence>
<accession>A0A1V6SKP5</accession>
<evidence type="ECO:0000313" key="5">
    <source>
        <dbReference type="EMBL" id="OQE14143.1"/>
    </source>
</evidence>
<organism evidence="5 6">
    <name type="scientific">Penicillium flavigenum</name>
    <dbReference type="NCBI Taxonomy" id="254877"/>
    <lineage>
        <taxon>Eukaryota</taxon>
        <taxon>Fungi</taxon>
        <taxon>Dikarya</taxon>
        <taxon>Ascomycota</taxon>
        <taxon>Pezizomycotina</taxon>
        <taxon>Eurotiomycetes</taxon>
        <taxon>Eurotiomycetidae</taxon>
        <taxon>Eurotiales</taxon>
        <taxon>Aspergillaceae</taxon>
        <taxon>Penicillium</taxon>
    </lineage>
</organism>
<feature type="repeat" description="ANK" evidence="4">
    <location>
        <begin position="267"/>
        <end position="299"/>
    </location>
</feature>
<keyword evidence="2" id="KW-0677">Repeat</keyword>
<evidence type="ECO:0000256" key="1">
    <source>
        <dbReference type="ARBA" id="ARBA00012210"/>
    </source>
</evidence>
<dbReference type="EMBL" id="MLQL01000040">
    <property type="protein sequence ID" value="OQE14143.1"/>
    <property type="molecule type" value="Genomic_DNA"/>
</dbReference>
<reference evidence="6" key="1">
    <citation type="journal article" date="2017" name="Nat. Microbiol.">
        <title>Global analysis of biosynthetic gene clusters reveals vast potential of secondary metabolite production in Penicillium species.</title>
        <authorList>
            <person name="Nielsen J.C."/>
            <person name="Grijseels S."/>
            <person name="Prigent S."/>
            <person name="Ji B."/>
            <person name="Dainat J."/>
            <person name="Nielsen K.F."/>
            <person name="Frisvad J.C."/>
            <person name="Workman M."/>
            <person name="Nielsen J."/>
        </authorList>
    </citation>
    <scope>NUCLEOTIDE SEQUENCE [LARGE SCALE GENOMIC DNA]</scope>
    <source>
        <strain evidence="6">IBT 14082</strain>
    </source>
</reference>
<dbReference type="PROSITE" id="PS50088">
    <property type="entry name" value="ANK_REPEAT"/>
    <property type="match status" value="3"/>
</dbReference>
<protein>
    <recommendedName>
        <fullName evidence="1">protein S-acyltransferase</fullName>
        <ecNumber evidence="1">2.3.1.225</ecNumber>
    </recommendedName>
</protein>
<dbReference type="PANTHER" id="PTHR24161:SF85">
    <property type="entry name" value="PALMITOYLTRANSFERASE HIP14"/>
    <property type="match status" value="1"/>
</dbReference>
<feature type="repeat" description="ANK" evidence="4">
    <location>
        <begin position="180"/>
        <end position="212"/>
    </location>
</feature>
<keyword evidence="3 4" id="KW-0040">ANK repeat</keyword>
<dbReference type="InterPro" id="IPR036770">
    <property type="entry name" value="Ankyrin_rpt-contain_sf"/>
</dbReference>
<dbReference type="Pfam" id="PF12796">
    <property type="entry name" value="Ank_2"/>
    <property type="match status" value="2"/>
</dbReference>
<dbReference type="GO" id="GO:0019706">
    <property type="term" value="F:protein-cysteine S-palmitoyltransferase activity"/>
    <property type="evidence" value="ECO:0007669"/>
    <property type="project" value="UniProtKB-EC"/>
</dbReference>
<feature type="repeat" description="ANK" evidence="4">
    <location>
        <begin position="74"/>
        <end position="106"/>
    </location>
</feature>
<dbReference type="AlphaFoldDB" id="A0A1V6SKP5"/>
<sequence length="384" mass="41596">MSIESSLAALALANRRLYTICNPCLYQYNVLHGNSSALNWAAGNDRIDTLQKTLDAGAPIPTEQPRGKDRSILCGPHPISLAAKMGHTNIVKFMIDRGVSPNITTPGWLTLLGLAADAGHASLGIENALGHRPVYLAAFEGHKDVVEVLLSDTKEHGDKPNKAELMTEALFAAALNVARFGRSPLTVAATNGDSELVSLLVAHGADPNFVVDQERWRVALTVAVIKGHEEIVPMLIPGTANLHRTRALATASEIPSLSDDSSGDREEWVQPLLFGVQSGSLELVQFLLEYGADAVEDSEETMVNLLLEGGADPGITDVVGQPPLSYAVYSKCEAIIRSLLDHGANPYRAVDHSGRKLIMFWQMKQSTWAMLQEAEVKWTERHPC</sequence>
<dbReference type="PANTHER" id="PTHR24161">
    <property type="entry name" value="ANK_REP_REGION DOMAIN-CONTAINING PROTEIN-RELATED"/>
    <property type="match status" value="1"/>
</dbReference>
<dbReference type="SUPFAM" id="SSF48403">
    <property type="entry name" value="Ankyrin repeat"/>
    <property type="match status" value="1"/>
</dbReference>
<dbReference type="PROSITE" id="PS50297">
    <property type="entry name" value="ANK_REP_REGION"/>
    <property type="match status" value="2"/>
</dbReference>
<dbReference type="Gene3D" id="1.25.40.20">
    <property type="entry name" value="Ankyrin repeat-containing domain"/>
    <property type="match status" value="3"/>
</dbReference>
<proteinExistence type="predicted"/>
<name>A0A1V6SKP5_9EURO</name>
<dbReference type="PRINTS" id="PR01415">
    <property type="entry name" value="ANKYRIN"/>
</dbReference>
<evidence type="ECO:0000256" key="3">
    <source>
        <dbReference type="ARBA" id="ARBA00023043"/>
    </source>
</evidence>
<evidence type="ECO:0000256" key="2">
    <source>
        <dbReference type="ARBA" id="ARBA00022737"/>
    </source>
</evidence>
<keyword evidence="6" id="KW-1185">Reference proteome</keyword>
<evidence type="ECO:0000256" key="4">
    <source>
        <dbReference type="PROSITE-ProRule" id="PRU00023"/>
    </source>
</evidence>
<dbReference type="OrthoDB" id="366390at2759"/>
<dbReference type="STRING" id="254877.A0A1V6SKP5"/>